<evidence type="ECO:0000256" key="1">
    <source>
        <dbReference type="PIRSR" id="PIRSR600760-2"/>
    </source>
</evidence>
<dbReference type="EMBL" id="VGLS01000354">
    <property type="protein sequence ID" value="MBM3224567.1"/>
    <property type="molecule type" value="Genomic_DNA"/>
</dbReference>
<comment type="caution">
    <text evidence="2">The sequence shown here is derived from an EMBL/GenBank/DDBJ whole genome shotgun (WGS) entry which is preliminary data.</text>
</comment>
<dbReference type="PANTHER" id="PTHR20854:SF4">
    <property type="entry name" value="INOSITOL-1-MONOPHOSPHATASE-RELATED"/>
    <property type="match status" value="1"/>
</dbReference>
<organism evidence="2 3">
    <name type="scientific">Tectimicrobiota bacterium</name>
    <dbReference type="NCBI Taxonomy" id="2528274"/>
    <lineage>
        <taxon>Bacteria</taxon>
        <taxon>Pseudomonadati</taxon>
        <taxon>Nitrospinota/Tectimicrobiota group</taxon>
        <taxon>Candidatus Tectimicrobiota</taxon>
    </lineage>
</organism>
<dbReference type="Gene3D" id="3.30.540.10">
    <property type="entry name" value="Fructose-1,6-Bisphosphatase, subunit A, domain 1"/>
    <property type="match status" value="1"/>
</dbReference>
<dbReference type="GO" id="GO:0006020">
    <property type="term" value="P:inositol metabolic process"/>
    <property type="evidence" value="ECO:0007669"/>
    <property type="project" value="TreeGrafter"/>
</dbReference>
<dbReference type="PRINTS" id="PR00377">
    <property type="entry name" value="IMPHPHTASES"/>
</dbReference>
<evidence type="ECO:0000313" key="2">
    <source>
        <dbReference type="EMBL" id="MBM3224567.1"/>
    </source>
</evidence>
<dbReference type="PANTHER" id="PTHR20854">
    <property type="entry name" value="INOSITOL MONOPHOSPHATASE"/>
    <property type="match status" value="1"/>
</dbReference>
<feature type="binding site" evidence="1">
    <location>
        <position position="76"/>
    </location>
    <ligand>
        <name>Mg(2+)</name>
        <dbReference type="ChEBI" id="CHEBI:18420"/>
        <label>1</label>
        <note>catalytic</note>
    </ligand>
</feature>
<gene>
    <name evidence="2" type="ORF">FJZ47_12295</name>
</gene>
<feature type="binding site" evidence="1">
    <location>
        <position position="93"/>
    </location>
    <ligand>
        <name>Mg(2+)</name>
        <dbReference type="ChEBI" id="CHEBI:18420"/>
        <label>2</label>
    </ligand>
</feature>
<dbReference type="Proteomes" id="UP000712673">
    <property type="component" value="Unassembled WGS sequence"/>
</dbReference>
<dbReference type="AlphaFoldDB" id="A0A937W0V1"/>
<dbReference type="Gene3D" id="3.40.190.80">
    <property type="match status" value="1"/>
</dbReference>
<dbReference type="GO" id="GO:0046872">
    <property type="term" value="F:metal ion binding"/>
    <property type="evidence" value="ECO:0007669"/>
    <property type="project" value="UniProtKB-KW"/>
</dbReference>
<accession>A0A937W0V1</accession>
<dbReference type="GO" id="GO:0008934">
    <property type="term" value="F:inositol monophosphate 1-phosphatase activity"/>
    <property type="evidence" value="ECO:0007669"/>
    <property type="project" value="TreeGrafter"/>
</dbReference>
<name>A0A937W0V1_UNCTE</name>
<keyword evidence="1" id="KW-0460">Magnesium</keyword>
<evidence type="ECO:0000313" key="3">
    <source>
        <dbReference type="Proteomes" id="UP000712673"/>
    </source>
</evidence>
<sequence length="275" mass="29198">MPAEEAGVAPLMSIRSLLPAIAEAGQLAQQYYRSGDRLGTRLKADRSVVTEADTSVETLLRQAITTHFPGVNILGEEGGVAYDPNTPYTFVIDPIDGTLSFACGTPGWAICVGVLDQALRPAAGIIYAPSWESLYVADLDPETPATWNASPLSRVTTPEPIDNNTTMLIDSRFLQTCQVRGFGGKCRSFGSTALHMCLVAQNTGFALAHSCPVYIWDIAAAHAIAARAGMCVQYLDGQPLDYTPLIAGQPTPAHLVTGHPATLAALCPTLVLRDS</sequence>
<feature type="binding site" evidence="1">
    <location>
        <position position="95"/>
    </location>
    <ligand>
        <name>Mg(2+)</name>
        <dbReference type="ChEBI" id="CHEBI:18420"/>
        <label>1</label>
        <note>catalytic</note>
    </ligand>
</feature>
<dbReference type="Pfam" id="PF00459">
    <property type="entry name" value="Inositol_P"/>
    <property type="match status" value="1"/>
</dbReference>
<feature type="binding site" evidence="1">
    <location>
        <position position="96"/>
    </location>
    <ligand>
        <name>Mg(2+)</name>
        <dbReference type="ChEBI" id="CHEBI:18420"/>
        <label>1</label>
        <note>catalytic</note>
    </ligand>
</feature>
<dbReference type="SUPFAM" id="SSF56655">
    <property type="entry name" value="Carbohydrate phosphatase"/>
    <property type="match status" value="1"/>
</dbReference>
<dbReference type="InterPro" id="IPR000760">
    <property type="entry name" value="Inositol_monophosphatase-like"/>
</dbReference>
<feature type="binding site" evidence="1">
    <location>
        <position position="217"/>
    </location>
    <ligand>
        <name>Mg(2+)</name>
        <dbReference type="ChEBI" id="CHEBI:18420"/>
        <label>1</label>
        <note>catalytic</note>
    </ligand>
</feature>
<keyword evidence="1" id="KW-0479">Metal-binding</keyword>
<proteinExistence type="predicted"/>
<comment type="cofactor">
    <cofactor evidence="1">
        <name>Mg(2+)</name>
        <dbReference type="ChEBI" id="CHEBI:18420"/>
    </cofactor>
</comment>
<reference evidence="2" key="1">
    <citation type="submission" date="2019-03" db="EMBL/GenBank/DDBJ databases">
        <title>Lake Tanganyika Metagenome-Assembled Genomes (MAGs).</title>
        <authorList>
            <person name="Tran P."/>
        </authorList>
    </citation>
    <scope>NUCLEOTIDE SEQUENCE</scope>
    <source>
        <strain evidence="2">K_DeepCast_65m_m2_066</strain>
    </source>
</reference>
<dbReference type="GO" id="GO:0007165">
    <property type="term" value="P:signal transduction"/>
    <property type="evidence" value="ECO:0007669"/>
    <property type="project" value="TreeGrafter"/>
</dbReference>
<protein>
    <submittedName>
        <fullName evidence="2">Inositol monophosphatase</fullName>
    </submittedName>
</protein>